<protein>
    <submittedName>
        <fullName evidence="3">Uncharacterized protein</fullName>
    </submittedName>
</protein>
<feature type="region of interest" description="Disordered" evidence="1">
    <location>
        <begin position="28"/>
        <end position="54"/>
    </location>
</feature>
<evidence type="ECO:0000256" key="1">
    <source>
        <dbReference type="SAM" id="MobiDB-lite"/>
    </source>
</evidence>
<evidence type="ECO:0000313" key="3">
    <source>
        <dbReference type="EMBL" id="KJH41373.1"/>
    </source>
</evidence>
<sequence>MSTTSIYTLLFSLAVISASRFRRGGGYVQPDVPPPVGPGFVPQSQHSQYSTGNAGYQHPNYNSYSLQPSSSFTGYGRFDGFEQPDHSYNQQSEIGYVQQYQYNIPALSNNGYYGYNDRFSGYYGKK</sequence>
<name>A0A0D8X9Y3_DICVI</name>
<dbReference type="Proteomes" id="UP000053766">
    <property type="component" value="Unassembled WGS sequence"/>
</dbReference>
<dbReference type="EMBL" id="KN716838">
    <property type="protein sequence ID" value="KJH41373.1"/>
    <property type="molecule type" value="Genomic_DNA"/>
</dbReference>
<gene>
    <name evidence="3" type="ORF">DICVIV_12649</name>
</gene>
<keyword evidence="4" id="KW-1185">Reference proteome</keyword>
<accession>A0A0D8X9Y3</accession>
<evidence type="ECO:0000313" key="4">
    <source>
        <dbReference type="Proteomes" id="UP000053766"/>
    </source>
</evidence>
<organism evidence="3 4">
    <name type="scientific">Dictyocaulus viviparus</name>
    <name type="common">Bovine lungworm</name>
    <dbReference type="NCBI Taxonomy" id="29172"/>
    <lineage>
        <taxon>Eukaryota</taxon>
        <taxon>Metazoa</taxon>
        <taxon>Ecdysozoa</taxon>
        <taxon>Nematoda</taxon>
        <taxon>Chromadorea</taxon>
        <taxon>Rhabditida</taxon>
        <taxon>Rhabditina</taxon>
        <taxon>Rhabditomorpha</taxon>
        <taxon>Strongyloidea</taxon>
        <taxon>Metastrongylidae</taxon>
        <taxon>Dictyocaulus</taxon>
    </lineage>
</organism>
<proteinExistence type="predicted"/>
<feature type="compositionally biased region" description="Polar residues" evidence="1">
    <location>
        <begin position="43"/>
        <end position="54"/>
    </location>
</feature>
<evidence type="ECO:0000256" key="2">
    <source>
        <dbReference type="SAM" id="SignalP"/>
    </source>
</evidence>
<keyword evidence="2" id="KW-0732">Signal</keyword>
<feature type="signal peptide" evidence="2">
    <location>
        <begin position="1"/>
        <end position="18"/>
    </location>
</feature>
<feature type="chain" id="PRO_5002335423" evidence="2">
    <location>
        <begin position="19"/>
        <end position="126"/>
    </location>
</feature>
<dbReference type="AlphaFoldDB" id="A0A0D8X9Y3"/>
<reference evidence="3" key="1">
    <citation type="submission" date="2013-11" db="EMBL/GenBank/DDBJ databases">
        <title>Draft genome of the bovine lungworm Dictyocaulus viviparus.</title>
        <authorList>
            <person name="Mitreva M."/>
        </authorList>
    </citation>
    <scope>NUCLEOTIDE SEQUENCE [LARGE SCALE GENOMIC DNA]</scope>
    <source>
        <strain evidence="3">HannoverDv2000</strain>
    </source>
</reference>